<name>A0A2T2XAD7_9FIRM</name>
<dbReference type="Pfam" id="PF00326">
    <property type="entry name" value="Peptidase_S9"/>
    <property type="match status" value="1"/>
</dbReference>
<dbReference type="Gene3D" id="3.40.50.1820">
    <property type="entry name" value="alpha/beta hydrolase"/>
    <property type="match status" value="1"/>
</dbReference>
<dbReference type="EMBL" id="PXYW01000063">
    <property type="protein sequence ID" value="PSR31406.1"/>
    <property type="molecule type" value="Genomic_DNA"/>
</dbReference>
<dbReference type="Proteomes" id="UP000242972">
    <property type="component" value="Unassembled WGS sequence"/>
</dbReference>
<organism evidence="4 5">
    <name type="scientific">Sulfobacillus benefaciens</name>
    <dbReference type="NCBI Taxonomy" id="453960"/>
    <lineage>
        <taxon>Bacteria</taxon>
        <taxon>Bacillati</taxon>
        <taxon>Bacillota</taxon>
        <taxon>Clostridia</taxon>
        <taxon>Eubacteriales</taxon>
        <taxon>Clostridiales Family XVII. Incertae Sedis</taxon>
        <taxon>Sulfobacillus</taxon>
    </lineage>
</organism>
<keyword evidence="1" id="KW-0378">Hydrolase</keyword>
<dbReference type="Pfam" id="PF07676">
    <property type="entry name" value="PD40"/>
    <property type="match status" value="1"/>
</dbReference>
<dbReference type="InterPro" id="IPR029058">
    <property type="entry name" value="AB_hydrolase_fold"/>
</dbReference>
<evidence type="ECO:0000256" key="1">
    <source>
        <dbReference type="ARBA" id="ARBA00022801"/>
    </source>
</evidence>
<dbReference type="Gene3D" id="2.120.10.30">
    <property type="entry name" value="TolB, C-terminal domain"/>
    <property type="match status" value="2"/>
</dbReference>
<comment type="caution">
    <text evidence="4">The sequence shown here is derived from an EMBL/GenBank/DDBJ whole genome shotgun (WGS) entry which is preliminary data.</text>
</comment>
<accession>A0A2T2XAD7</accession>
<dbReference type="InterPro" id="IPR001375">
    <property type="entry name" value="Peptidase_S9_cat"/>
</dbReference>
<dbReference type="PANTHER" id="PTHR42776:SF27">
    <property type="entry name" value="DIPEPTIDYL PEPTIDASE FAMILY MEMBER 6"/>
    <property type="match status" value="1"/>
</dbReference>
<gene>
    <name evidence="4" type="ORF">C7B46_16840</name>
</gene>
<protein>
    <submittedName>
        <fullName evidence="4">S9 family peptidase</fullName>
    </submittedName>
</protein>
<dbReference type="GO" id="GO:0004252">
    <property type="term" value="F:serine-type endopeptidase activity"/>
    <property type="evidence" value="ECO:0007669"/>
    <property type="project" value="TreeGrafter"/>
</dbReference>
<evidence type="ECO:0000313" key="5">
    <source>
        <dbReference type="Proteomes" id="UP000242972"/>
    </source>
</evidence>
<evidence type="ECO:0000256" key="2">
    <source>
        <dbReference type="ARBA" id="ARBA00022825"/>
    </source>
</evidence>
<reference evidence="4 5" key="1">
    <citation type="journal article" date="2014" name="BMC Genomics">
        <title>Comparison of environmental and isolate Sulfobacillus genomes reveals diverse carbon, sulfur, nitrogen, and hydrogen metabolisms.</title>
        <authorList>
            <person name="Justice N.B."/>
            <person name="Norman A."/>
            <person name="Brown C.T."/>
            <person name="Singh A."/>
            <person name="Thomas B.C."/>
            <person name="Banfield J.F."/>
        </authorList>
    </citation>
    <scope>NUCLEOTIDE SEQUENCE [LARGE SCALE GENOMIC DNA]</scope>
    <source>
        <strain evidence="4">AMDSBA4</strain>
    </source>
</reference>
<dbReference type="AlphaFoldDB" id="A0A2T2XAD7"/>
<keyword evidence="2" id="KW-0720">Serine protease</keyword>
<keyword evidence="2" id="KW-0645">Protease</keyword>
<sequence length="673" mass="75582">MRTITPDDLFSFRLDGSVQVSPNENLIVYVESQAQKKENNYKRQLMAVRPGEEPFAFTAGPSDTHPAFSPDGQWVAFLSERSGQSQIWIMATHGGEAQQLTKIEGGITEFVWAPDSHSLFAIAKLTESGIQTESTHTDDDHEDPRIKFNRDVKVITELSHKMDGIGYYDEKRPHVVHVYLDPERSPDQLTFGPYRHGSIAIDASGAKIAVLSRYGDDYDRDWPQGILYLLDLTEGARATPQALTDDSWSIESPAFTPDGGDIVFVAEKKEDWGYDTPNLYRYHLATGEMHAITQDWDRPIGNLSLSDMIGSGSNPFCFTSEGSSLFTLSSFSGTTQLITVDLTSNSVTQKTHDECVYYSYHLNASQTHAALVKSTPENPSQVTWLDLKTGKETLLVNPNHALLRQCQISSPQRFQYRAPGGPVIDGWVMKPINYEPGRSYPAVLEIHGGPMMLYGHSFFFEFQWLAANGYGVIYTNPRGSQGYGTDFCKAIQKEWGNLDYADIMAGLDTALADNPWIDTTRLGVAGGSYGGYMTNWILGHSQRFAAAVTMRSVVDWRAMVGTGDGGWHWMQRAGGTPPWQDDTWYRQQSPITYVDNFNTPLLIEHQEGDLRCPIEQGEILYTAVKYLNRAPVKFVRYPGEFHGMSRDGKPWHRVHRLESMSDWLNTYLTPTIE</sequence>
<dbReference type="PANTHER" id="PTHR42776">
    <property type="entry name" value="SERINE PEPTIDASE S9 FAMILY MEMBER"/>
    <property type="match status" value="1"/>
</dbReference>
<evidence type="ECO:0000313" key="4">
    <source>
        <dbReference type="EMBL" id="PSR31406.1"/>
    </source>
</evidence>
<dbReference type="SUPFAM" id="SSF82171">
    <property type="entry name" value="DPP6 N-terminal domain-like"/>
    <property type="match status" value="1"/>
</dbReference>
<dbReference type="GO" id="GO:0006508">
    <property type="term" value="P:proteolysis"/>
    <property type="evidence" value="ECO:0007669"/>
    <property type="project" value="InterPro"/>
</dbReference>
<proteinExistence type="predicted"/>
<dbReference type="InterPro" id="IPR011042">
    <property type="entry name" value="6-blade_b-propeller_TolB-like"/>
</dbReference>
<dbReference type="SUPFAM" id="SSF53474">
    <property type="entry name" value="alpha/beta-Hydrolases"/>
    <property type="match status" value="1"/>
</dbReference>
<feature type="domain" description="Peptidase S9 prolyl oligopeptidase catalytic" evidence="3">
    <location>
        <begin position="457"/>
        <end position="669"/>
    </location>
</feature>
<evidence type="ECO:0000259" key="3">
    <source>
        <dbReference type="Pfam" id="PF00326"/>
    </source>
</evidence>
<dbReference type="InterPro" id="IPR011659">
    <property type="entry name" value="WD40"/>
</dbReference>